<dbReference type="EMBL" id="NCKV01018138">
    <property type="protein sequence ID" value="RWS20349.1"/>
    <property type="molecule type" value="Genomic_DNA"/>
</dbReference>
<comment type="caution">
    <text evidence="1">The sequence shown here is derived from an EMBL/GenBank/DDBJ whole genome shotgun (WGS) entry which is preliminary data.</text>
</comment>
<evidence type="ECO:0000313" key="1">
    <source>
        <dbReference type="EMBL" id="RWS20349.1"/>
    </source>
</evidence>
<dbReference type="AlphaFoldDB" id="A0A443RYX2"/>
<dbReference type="VEuPathDB" id="VectorBase:LDEU011691"/>
<keyword evidence="2" id="KW-1185">Reference proteome</keyword>
<evidence type="ECO:0000313" key="2">
    <source>
        <dbReference type="Proteomes" id="UP000288716"/>
    </source>
</evidence>
<name>A0A443RYX2_9ACAR</name>
<proteinExistence type="predicted"/>
<dbReference type="STRING" id="299467.A0A443RYX2"/>
<sequence>MIRRFLSLPFLPLNEIEEAHTEMMEDVDLNNTQIAAFCDYHLDTWLKDGAMFPKEMWNQYGNFCDRTNNAVEGWHSALNKAVGKAHPKIYELIHVIKEQQASFEITVRFLDQGRSTVTKKKKYVDLNESVKKLTEMYNVGAKTRIQFLNCIGYALKNQRKTVSS</sequence>
<evidence type="ECO:0008006" key="3">
    <source>
        <dbReference type="Google" id="ProtNLM"/>
    </source>
</evidence>
<dbReference type="Proteomes" id="UP000288716">
    <property type="component" value="Unassembled WGS sequence"/>
</dbReference>
<gene>
    <name evidence="1" type="ORF">B4U80_05280</name>
</gene>
<organism evidence="1 2">
    <name type="scientific">Leptotrombidium deliense</name>
    <dbReference type="NCBI Taxonomy" id="299467"/>
    <lineage>
        <taxon>Eukaryota</taxon>
        <taxon>Metazoa</taxon>
        <taxon>Ecdysozoa</taxon>
        <taxon>Arthropoda</taxon>
        <taxon>Chelicerata</taxon>
        <taxon>Arachnida</taxon>
        <taxon>Acari</taxon>
        <taxon>Acariformes</taxon>
        <taxon>Trombidiformes</taxon>
        <taxon>Prostigmata</taxon>
        <taxon>Anystina</taxon>
        <taxon>Parasitengona</taxon>
        <taxon>Trombiculoidea</taxon>
        <taxon>Trombiculidae</taxon>
        <taxon>Leptotrombidium</taxon>
    </lineage>
</organism>
<reference evidence="1 2" key="1">
    <citation type="journal article" date="2018" name="Gigascience">
        <title>Genomes of trombidid mites reveal novel predicted allergens and laterally-transferred genes associated with secondary metabolism.</title>
        <authorList>
            <person name="Dong X."/>
            <person name="Chaisiri K."/>
            <person name="Xia D."/>
            <person name="Armstrong S.D."/>
            <person name="Fang Y."/>
            <person name="Donnelly M.J."/>
            <person name="Kadowaki T."/>
            <person name="McGarry J.W."/>
            <person name="Darby A.C."/>
            <person name="Makepeace B.L."/>
        </authorList>
    </citation>
    <scope>NUCLEOTIDE SEQUENCE [LARGE SCALE GENOMIC DNA]</scope>
    <source>
        <strain evidence="1">UoL-UT</strain>
    </source>
</reference>
<dbReference type="OrthoDB" id="7551987at2759"/>
<protein>
    <recommendedName>
        <fullName evidence="3">MULE transposase domain-containing protein</fullName>
    </recommendedName>
</protein>
<accession>A0A443RYX2</accession>